<evidence type="ECO:0000313" key="2">
    <source>
        <dbReference type="Proteomes" id="UP001281614"/>
    </source>
</evidence>
<reference evidence="1" key="1">
    <citation type="submission" date="2023-02" db="EMBL/GenBank/DDBJ databases">
        <title>Colletotrichum kahawae CIFC_Que2 genome sequencing and assembly.</title>
        <authorList>
            <person name="Baroncelli R."/>
        </authorList>
    </citation>
    <scope>NUCLEOTIDE SEQUENCE</scope>
    <source>
        <strain evidence="1">CIFC_Que2</strain>
    </source>
</reference>
<protein>
    <submittedName>
        <fullName evidence="1">Uncharacterized protein</fullName>
    </submittedName>
</protein>
<comment type="caution">
    <text evidence="1">The sequence shown here is derived from an EMBL/GenBank/DDBJ whole genome shotgun (WGS) entry which is preliminary data.</text>
</comment>
<gene>
    <name evidence="1" type="ORF">CKAH01_18850</name>
</gene>
<name>A0AAE0D1C8_COLKA</name>
<keyword evidence="2" id="KW-1185">Reference proteome</keyword>
<sequence length="271" mass="31150">MASQRTLNDTLDFIRTNLTTRQAAESMDEEALRNKPTDADIRRLFQETILTREPFTSTHQVMFCTVPLAAKVVTFAFEELLEWNEDAFEKRGRMRFFKNGDEEVPGALLWEAEVGLDASGRKELKNNTIHVWVPHKPGVGNEDEEAHLGWHYVEWFKECLEVGNKKPRQLSFRYFKDVPFSDEPRVWDTSNNQVNSIAMAMMHLLGLRIAKVYPSDNKETSLQKLLQDDIVKGYCIAEWKVTDGDKPPFFSMGLLFWAITCPAELAAKIMG</sequence>
<dbReference type="Proteomes" id="UP001281614">
    <property type="component" value="Unassembled WGS sequence"/>
</dbReference>
<accession>A0AAE0D1C8</accession>
<proteinExistence type="predicted"/>
<dbReference type="AlphaFoldDB" id="A0AAE0D1C8"/>
<organism evidence="1 2">
    <name type="scientific">Colletotrichum kahawae</name>
    <name type="common">Coffee berry disease fungus</name>
    <dbReference type="NCBI Taxonomy" id="34407"/>
    <lineage>
        <taxon>Eukaryota</taxon>
        <taxon>Fungi</taxon>
        <taxon>Dikarya</taxon>
        <taxon>Ascomycota</taxon>
        <taxon>Pezizomycotina</taxon>
        <taxon>Sordariomycetes</taxon>
        <taxon>Hypocreomycetidae</taxon>
        <taxon>Glomerellales</taxon>
        <taxon>Glomerellaceae</taxon>
        <taxon>Colletotrichum</taxon>
        <taxon>Colletotrichum gloeosporioides species complex</taxon>
    </lineage>
</organism>
<evidence type="ECO:0000313" key="1">
    <source>
        <dbReference type="EMBL" id="KAK2737260.1"/>
    </source>
</evidence>
<dbReference type="EMBL" id="VYYT01000403">
    <property type="protein sequence ID" value="KAK2737260.1"/>
    <property type="molecule type" value="Genomic_DNA"/>
</dbReference>